<reference evidence="8" key="2">
    <citation type="journal article" date="2015" name="PLoS ONE">
        <title>Genome-Wide Analysis of the NAC Gene Family in Physic Nut (Jatropha curcas L.).</title>
        <authorList>
            <person name="Wu Z."/>
            <person name="Xu X."/>
            <person name="Xiong W."/>
            <person name="Wu P."/>
            <person name="Chen Y."/>
            <person name="Li M."/>
            <person name="Wu G."/>
            <person name="Jiang H."/>
        </authorList>
    </citation>
    <scope>NUCLEOTIDE SEQUENCE</scope>
</reference>
<dbReference type="SUPFAM" id="SSF101941">
    <property type="entry name" value="NAC domain"/>
    <property type="match status" value="1"/>
</dbReference>
<evidence type="ECO:0000256" key="6">
    <source>
        <dbReference type="SAM" id="MobiDB-lite"/>
    </source>
</evidence>
<sequence length="355" mass="40121">MASPELIEPRNWVVGFRFHPTDYELTNYFLRRKISGHGDNGMQIPDIKVCDYEPWDIPGLMNSNSEDQVWYFFCPRDYKYLRSSRSNRTTKVGYWKPTGKPRKVKDKHKKKEIGTKRSLVFYKKDSPKATRTKWIMHEYDIQGNFVLCKLKFKPDAEKALIVAASNAASPSDIESLKLTEMTSNSSCDECEPSIVVASPNEMTAMSTYVNDKLISSPTRDFENQNPNKVNDISVSDGGEWSFLAPTSPDSGNQNQRENTDMSTSSIVSNLDNNASENTPLEVDLQDCFKKLEALLELEEDNRFISAFFQPTSRSESGSYTTSFDASVFGGVGSEMEWANEDGVYWPCTCTGASVF</sequence>
<evidence type="ECO:0000256" key="3">
    <source>
        <dbReference type="ARBA" id="ARBA00023125"/>
    </source>
</evidence>
<dbReference type="Proteomes" id="UP000027138">
    <property type="component" value="Unassembled WGS sequence"/>
</dbReference>
<organism evidence="8">
    <name type="scientific">Jatropha curcas</name>
    <name type="common">Barbados nut</name>
    <dbReference type="NCBI Taxonomy" id="180498"/>
    <lineage>
        <taxon>Eukaryota</taxon>
        <taxon>Viridiplantae</taxon>
        <taxon>Streptophyta</taxon>
        <taxon>Embryophyta</taxon>
        <taxon>Tracheophyta</taxon>
        <taxon>Spermatophyta</taxon>
        <taxon>Magnoliopsida</taxon>
        <taxon>eudicotyledons</taxon>
        <taxon>Gunneridae</taxon>
        <taxon>Pentapetalae</taxon>
        <taxon>rosids</taxon>
        <taxon>fabids</taxon>
        <taxon>Malpighiales</taxon>
        <taxon>Euphorbiaceae</taxon>
        <taxon>Crotonoideae</taxon>
        <taxon>Jatropheae</taxon>
        <taxon>Jatropha</taxon>
    </lineage>
</organism>
<keyword evidence="5" id="KW-0539">Nucleus</keyword>
<dbReference type="GO" id="GO:0006355">
    <property type="term" value="P:regulation of DNA-templated transcription"/>
    <property type="evidence" value="ECO:0007669"/>
    <property type="project" value="InterPro"/>
</dbReference>
<evidence type="ECO:0000256" key="4">
    <source>
        <dbReference type="ARBA" id="ARBA00023163"/>
    </source>
</evidence>
<keyword evidence="3" id="KW-0238">DNA-binding</keyword>
<dbReference type="InterPro" id="IPR036093">
    <property type="entry name" value="NAC_dom_sf"/>
</dbReference>
<dbReference type="AlphaFoldDB" id="R4N7S4"/>
<dbReference type="GO" id="GO:0005634">
    <property type="term" value="C:nucleus"/>
    <property type="evidence" value="ECO:0007669"/>
    <property type="project" value="UniProtKB-SubCell"/>
</dbReference>
<dbReference type="EMBL" id="KK914782">
    <property type="protein sequence ID" value="KDP28391.1"/>
    <property type="molecule type" value="Genomic_DNA"/>
</dbReference>
<dbReference type="Gene3D" id="2.170.150.80">
    <property type="entry name" value="NAC domain"/>
    <property type="match status" value="1"/>
</dbReference>
<accession>R4N7S4</accession>
<proteinExistence type="predicted"/>
<feature type="compositionally biased region" description="Polar residues" evidence="6">
    <location>
        <begin position="247"/>
        <end position="260"/>
    </location>
</feature>
<evidence type="ECO:0000259" key="7">
    <source>
        <dbReference type="PROSITE" id="PS51005"/>
    </source>
</evidence>
<dbReference type="InterPro" id="IPR003441">
    <property type="entry name" value="NAC-dom"/>
</dbReference>
<comment type="subcellular location">
    <subcellularLocation>
        <location evidence="1">Nucleus</location>
    </subcellularLocation>
</comment>
<name>R4N7S4_JATCU</name>
<dbReference type="PANTHER" id="PTHR31989">
    <property type="entry name" value="NAC DOMAIN-CONTAINING PROTEIN 82-RELATED"/>
    <property type="match status" value="1"/>
</dbReference>
<dbReference type="EMBL" id="KC775350">
    <property type="protein sequence ID" value="AGL39728.1"/>
    <property type="molecule type" value="Genomic_DNA"/>
</dbReference>
<keyword evidence="10" id="KW-1185">Reference proteome</keyword>
<reference evidence="9 10" key="1">
    <citation type="journal article" date="2014" name="PLoS ONE">
        <title>Global Analysis of Gene Expression Profiles in Physic Nut (Jatropha curcas L.) Seedlings Exposed to Salt Stress.</title>
        <authorList>
            <person name="Zhang L."/>
            <person name="Zhang C."/>
            <person name="Wu P."/>
            <person name="Chen Y."/>
            <person name="Li M."/>
            <person name="Jiang H."/>
            <person name="Wu G."/>
        </authorList>
    </citation>
    <scope>NUCLEOTIDE SEQUENCE [LARGE SCALE GENOMIC DNA]</scope>
    <source>
        <strain evidence="10">cv. GZQX0401</strain>
        <tissue evidence="9">Young leaves</tissue>
    </source>
</reference>
<dbReference type="PROSITE" id="PS51005">
    <property type="entry name" value="NAC"/>
    <property type="match status" value="1"/>
</dbReference>
<dbReference type="GO" id="GO:0003677">
    <property type="term" value="F:DNA binding"/>
    <property type="evidence" value="ECO:0007669"/>
    <property type="project" value="UniProtKB-KW"/>
</dbReference>
<gene>
    <name evidence="9" type="ORF">JCGZ_14162</name>
</gene>
<protein>
    <submittedName>
        <fullName evidence="8">NAC transcription factor 072</fullName>
    </submittedName>
</protein>
<feature type="domain" description="NAC" evidence="7">
    <location>
        <begin position="12"/>
        <end position="167"/>
    </location>
</feature>
<evidence type="ECO:0000256" key="2">
    <source>
        <dbReference type="ARBA" id="ARBA00023015"/>
    </source>
</evidence>
<dbReference type="OrthoDB" id="845917at2759"/>
<keyword evidence="4" id="KW-0804">Transcription</keyword>
<feature type="region of interest" description="Disordered" evidence="6">
    <location>
        <begin position="240"/>
        <end position="260"/>
    </location>
</feature>
<evidence type="ECO:0000313" key="8">
    <source>
        <dbReference type="EMBL" id="AGL39728.1"/>
    </source>
</evidence>
<evidence type="ECO:0000313" key="10">
    <source>
        <dbReference type="Proteomes" id="UP000027138"/>
    </source>
</evidence>
<feature type="region of interest" description="Disordered" evidence="6">
    <location>
        <begin position="216"/>
        <end position="235"/>
    </location>
</feature>
<dbReference type="STRING" id="180498.R4N7S4"/>
<feature type="compositionally biased region" description="Polar residues" evidence="6">
    <location>
        <begin position="216"/>
        <end position="233"/>
    </location>
</feature>
<dbReference type="Pfam" id="PF02365">
    <property type="entry name" value="NAM"/>
    <property type="match status" value="1"/>
</dbReference>
<evidence type="ECO:0000256" key="5">
    <source>
        <dbReference type="ARBA" id="ARBA00023242"/>
    </source>
</evidence>
<keyword evidence="2" id="KW-0805">Transcription regulation</keyword>
<evidence type="ECO:0000256" key="1">
    <source>
        <dbReference type="ARBA" id="ARBA00004123"/>
    </source>
</evidence>
<evidence type="ECO:0000313" key="9">
    <source>
        <dbReference type="EMBL" id="KDP28391.1"/>
    </source>
</evidence>